<reference evidence="2" key="1">
    <citation type="submission" date="2021-02" db="EMBL/GenBank/DDBJ databases">
        <authorList>
            <person name="Steward A R."/>
        </authorList>
    </citation>
    <scope>NUCLEOTIDE SEQUENCE</scope>
</reference>
<comment type="caution">
    <text evidence="2">The sequence shown here is derived from an EMBL/GenBank/DDBJ whole genome shotgun (WGS) entry which is preliminary data.</text>
</comment>
<evidence type="ECO:0000313" key="2">
    <source>
        <dbReference type="EMBL" id="CAF4820633.1"/>
    </source>
</evidence>
<sequence length="133" mass="13945">MISIKTFRCRTSLLVAAANVTGPWPANGPARMVASPTASQFAPPIPVARPGVPHALAVENPPLGVQHRDTQHPVVDAQAALRILGGAILRSTKTVIVLGANGAIQQRHPRPRSPWTSQMLGGSIPISTQSTTI</sequence>
<gene>
    <name evidence="2" type="ORF">PMACD_LOCUS4579</name>
</gene>
<organism evidence="2 3">
    <name type="scientific">Pieris macdunnoughi</name>
    <dbReference type="NCBI Taxonomy" id="345717"/>
    <lineage>
        <taxon>Eukaryota</taxon>
        <taxon>Metazoa</taxon>
        <taxon>Ecdysozoa</taxon>
        <taxon>Arthropoda</taxon>
        <taxon>Hexapoda</taxon>
        <taxon>Insecta</taxon>
        <taxon>Pterygota</taxon>
        <taxon>Neoptera</taxon>
        <taxon>Endopterygota</taxon>
        <taxon>Lepidoptera</taxon>
        <taxon>Glossata</taxon>
        <taxon>Ditrysia</taxon>
        <taxon>Papilionoidea</taxon>
        <taxon>Pieridae</taxon>
        <taxon>Pierinae</taxon>
        <taxon>Pieris</taxon>
    </lineage>
</organism>
<evidence type="ECO:0000256" key="1">
    <source>
        <dbReference type="SAM" id="MobiDB-lite"/>
    </source>
</evidence>
<evidence type="ECO:0000313" key="3">
    <source>
        <dbReference type="Proteomes" id="UP000663880"/>
    </source>
</evidence>
<dbReference type="EMBL" id="CAJOBZ010000008">
    <property type="protein sequence ID" value="CAF4820633.1"/>
    <property type="molecule type" value="Genomic_DNA"/>
</dbReference>
<protein>
    <submittedName>
        <fullName evidence="2">Uncharacterized protein</fullName>
    </submittedName>
</protein>
<proteinExistence type="predicted"/>
<feature type="compositionally biased region" description="Polar residues" evidence="1">
    <location>
        <begin position="114"/>
        <end position="133"/>
    </location>
</feature>
<keyword evidence="3" id="KW-1185">Reference proteome</keyword>
<accession>A0A821Q771</accession>
<dbReference type="AlphaFoldDB" id="A0A821Q771"/>
<name>A0A821Q771_9NEOP</name>
<dbReference type="Proteomes" id="UP000663880">
    <property type="component" value="Unassembled WGS sequence"/>
</dbReference>
<feature type="region of interest" description="Disordered" evidence="1">
    <location>
        <begin position="106"/>
        <end position="133"/>
    </location>
</feature>